<dbReference type="GO" id="GO:0005886">
    <property type="term" value="C:plasma membrane"/>
    <property type="evidence" value="ECO:0007669"/>
    <property type="project" value="TreeGrafter"/>
</dbReference>
<name>A0A0T6AV31_9SCAR</name>
<dbReference type="EMBL" id="LJIG01022745">
    <property type="protein sequence ID" value="KRT78937.1"/>
    <property type="molecule type" value="Genomic_DNA"/>
</dbReference>
<keyword evidence="3" id="KW-0813">Transport</keyword>
<dbReference type="Pfam" id="PF00005">
    <property type="entry name" value="ABC_tran"/>
    <property type="match status" value="1"/>
</dbReference>
<comment type="caution">
    <text evidence="10">The sequence shown here is derived from an EMBL/GenBank/DDBJ whole genome shotgun (WGS) entry which is preliminary data.</text>
</comment>
<evidence type="ECO:0000259" key="9">
    <source>
        <dbReference type="SMART" id="SM00382"/>
    </source>
</evidence>
<dbReference type="InterPro" id="IPR003593">
    <property type="entry name" value="AAA+_ATPase"/>
</dbReference>
<reference evidence="10 11" key="1">
    <citation type="submission" date="2015-09" db="EMBL/GenBank/DDBJ databases">
        <title>Draft genome of the scarab beetle Oryctes borbonicus.</title>
        <authorList>
            <person name="Meyer J.M."/>
            <person name="Markov G.V."/>
            <person name="Baskaran P."/>
            <person name="Herrmann M."/>
            <person name="Sommer R.J."/>
            <person name="Roedelsperger C."/>
        </authorList>
    </citation>
    <scope>NUCLEOTIDE SEQUENCE [LARGE SCALE GENOMIC DNA]</scope>
    <source>
        <strain evidence="10">OB123</strain>
        <tissue evidence="10">Whole animal</tissue>
    </source>
</reference>
<organism evidence="10 11">
    <name type="scientific">Oryctes borbonicus</name>
    <dbReference type="NCBI Taxonomy" id="1629725"/>
    <lineage>
        <taxon>Eukaryota</taxon>
        <taxon>Metazoa</taxon>
        <taxon>Ecdysozoa</taxon>
        <taxon>Arthropoda</taxon>
        <taxon>Hexapoda</taxon>
        <taxon>Insecta</taxon>
        <taxon>Pterygota</taxon>
        <taxon>Neoptera</taxon>
        <taxon>Endopterygota</taxon>
        <taxon>Coleoptera</taxon>
        <taxon>Polyphaga</taxon>
        <taxon>Scarabaeiformia</taxon>
        <taxon>Scarabaeidae</taxon>
        <taxon>Dynastinae</taxon>
        <taxon>Oryctes</taxon>
    </lineage>
</organism>
<evidence type="ECO:0000256" key="6">
    <source>
        <dbReference type="ARBA" id="ARBA00022840"/>
    </source>
</evidence>
<evidence type="ECO:0000256" key="2">
    <source>
        <dbReference type="ARBA" id="ARBA00005814"/>
    </source>
</evidence>
<protein>
    <submittedName>
        <fullName evidence="10">ABC transporter ATP-binding protein</fullName>
    </submittedName>
</protein>
<dbReference type="InterPro" id="IPR027417">
    <property type="entry name" value="P-loop_NTPase"/>
</dbReference>
<dbReference type="SMART" id="SM00382">
    <property type="entry name" value="AAA"/>
    <property type="match status" value="1"/>
</dbReference>
<keyword evidence="7" id="KW-1133">Transmembrane helix</keyword>
<feature type="domain" description="AAA+ ATPase" evidence="9">
    <location>
        <begin position="33"/>
        <end position="166"/>
    </location>
</feature>
<dbReference type="Proteomes" id="UP000051574">
    <property type="component" value="Unassembled WGS sequence"/>
</dbReference>
<dbReference type="GO" id="GO:0005524">
    <property type="term" value="F:ATP binding"/>
    <property type="evidence" value="ECO:0007669"/>
    <property type="project" value="UniProtKB-KW"/>
</dbReference>
<proteinExistence type="inferred from homology"/>
<evidence type="ECO:0000256" key="4">
    <source>
        <dbReference type="ARBA" id="ARBA00022692"/>
    </source>
</evidence>
<evidence type="ECO:0000256" key="5">
    <source>
        <dbReference type="ARBA" id="ARBA00022741"/>
    </source>
</evidence>
<keyword evidence="8" id="KW-0472">Membrane</keyword>
<keyword evidence="4" id="KW-0812">Transmembrane</keyword>
<dbReference type="GO" id="GO:0042626">
    <property type="term" value="F:ATPase-coupled transmembrane transporter activity"/>
    <property type="evidence" value="ECO:0007669"/>
    <property type="project" value="TreeGrafter"/>
</dbReference>
<dbReference type="PANTHER" id="PTHR48041:SF78">
    <property type="entry name" value="ABC TRANSPORTER EXPRESSED IN TRACHEA, ISOFORM A"/>
    <property type="match status" value="1"/>
</dbReference>
<keyword evidence="6 10" id="KW-0067">ATP-binding</keyword>
<dbReference type="Gene3D" id="3.40.50.300">
    <property type="entry name" value="P-loop containing nucleotide triphosphate hydrolases"/>
    <property type="match status" value="1"/>
</dbReference>
<evidence type="ECO:0000256" key="7">
    <source>
        <dbReference type="ARBA" id="ARBA00022989"/>
    </source>
</evidence>
<keyword evidence="5" id="KW-0547">Nucleotide-binding</keyword>
<evidence type="ECO:0000313" key="10">
    <source>
        <dbReference type="EMBL" id="KRT78937.1"/>
    </source>
</evidence>
<dbReference type="PANTHER" id="PTHR48041">
    <property type="entry name" value="ABC TRANSPORTER G FAMILY MEMBER 28"/>
    <property type="match status" value="1"/>
</dbReference>
<gene>
    <name evidence="10" type="ORF">AMK59_6941</name>
</gene>
<dbReference type="InterPro" id="IPR003439">
    <property type="entry name" value="ABC_transporter-like_ATP-bd"/>
</dbReference>
<dbReference type="InterPro" id="IPR050352">
    <property type="entry name" value="ABCG_transporters"/>
</dbReference>
<sequence>MCPDIRFENLRCVVKRRKEEKSILNSVNGYFRSGKLTGILGSSGAGKTTLLNILAGYSTAGVTGEIYVDGTKRDAADLKRISTYLPQDILIQPFLTVQESLNITAELKLGTNDEVKTNILNGVTKTLGLTECLFTRTEHLSGGQRKRLSIALELMSNPSVIFLDEPTT</sequence>
<evidence type="ECO:0000256" key="3">
    <source>
        <dbReference type="ARBA" id="ARBA00022448"/>
    </source>
</evidence>
<feature type="non-terminal residue" evidence="10">
    <location>
        <position position="168"/>
    </location>
</feature>
<dbReference type="AlphaFoldDB" id="A0A0T6AV31"/>
<comment type="similarity">
    <text evidence="2">Belongs to the ABC transporter superfamily. ABCG family. Eye pigment precursor importer (TC 3.A.1.204) subfamily.</text>
</comment>
<dbReference type="GO" id="GO:0016887">
    <property type="term" value="F:ATP hydrolysis activity"/>
    <property type="evidence" value="ECO:0007669"/>
    <property type="project" value="InterPro"/>
</dbReference>
<comment type="subcellular location">
    <subcellularLocation>
        <location evidence="1">Membrane</location>
        <topology evidence="1">Multi-pass membrane protein</topology>
    </subcellularLocation>
</comment>
<evidence type="ECO:0000256" key="8">
    <source>
        <dbReference type="ARBA" id="ARBA00023136"/>
    </source>
</evidence>
<keyword evidence="11" id="KW-1185">Reference proteome</keyword>
<dbReference type="OrthoDB" id="66620at2759"/>
<dbReference type="SUPFAM" id="SSF52540">
    <property type="entry name" value="P-loop containing nucleoside triphosphate hydrolases"/>
    <property type="match status" value="1"/>
</dbReference>
<accession>A0A0T6AV31</accession>
<evidence type="ECO:0000256" key="1">
    <source>
        <dbReference type="ARBA" id="ARBA00004141"/>
    </source>
</evidence>
<evidence type="ECO:0000313" key="11">
    <source>
        <dbReference type="Proteomes" id="UP000051574"/>
    </source>
</evidence>